<dbReference type="GO" id="GO:0055085">
    <property type="term" value="P:transmembrane transport"/>
    <property type="evidence" value="ECO:0007669"/>
    <property type="project" value="TreeGrafter"/>
</dbReference>
<evidence type="ECO:0000256" key="8">
    <source>
        <dbReference type="SAM" id="Phobius"/>
    </source>
</evidence>
<evidence type="ECO:0000256" key="4">
    <source>
        <dbReference type="ARBA" id="ARBA00022475"/>
    </source>
</evidence>
<dbReference type="RefSeq" id="WP_202635366.1">
    <property type="nucleotide sequence ID" value="NZ_CP010554.1"/>
</dbReference>
<dbReference type="PATRIC" id="fig|1565605.3.peg.2962"/>
<gene>
    <name evidence="9" type="ORF">PG1C_13995</name>
</gene>
<dbReference type="HOGENOM" id="CLU_031275_0_1_4"/>
<evidence type="ECO:0000256" key="5">
    <source>
        <dbReference type="ARBA" id="ARBA00022692"/>
    </source>
</evidence>
<protein>
    <submittedName>
        <fullName evidence="9">Permease</fullName>
    </submittedName>
</protein>
<dbReference type="Pfam" id="PF01594">
    <property type="entry name" value="AI-2E_transport"/>
    <property type="match status" value="1"/>
</dbReference>
<reference evidence="9 10" key="1">
    <citation type="journal article" date="2015" name="Genome Announc.">
        <title>Complete Genome Sequence of a Novel Bacterium within the Family Rhodocyclaceae That Degrades Polycyclic Aromatic Hydrocarbons.</title>
        <authorList>
            <person name="Singleton D.R."/>
            <person name="Dickey A.N."/>
            <person name="Scholl E.H."/>
            <person name="Wright F.A."/>
            <person name="Aitken M.D."/>
        </authorList>
    </citation>
    <scope>NUCLEOTIDE SEQUENCE [LARGE SCALE GENOMIC DNA]</scope>
    <source>
        <strain evidence="10">PG1-Ca6</strain>
    </source>
</reference>
<evidence type="ECO:0000313" key="9">
    <source>
        <dbReference type="EMBL" id="AJP49242.1"/>
    </source>
</evidence>
<dbReference type="STRING" id="1565605.PG1C_13995"/>
<dbReference type="Proteomes" id="UP000061603">
    <property type="component" value="Chromosome"/>
</dbReference>
<dbReference type="AlphaFoldDB" id="A0A0C5J2G0"/>
<keyword evidence="5 8" id="KW-0812">Transmembrane</keyword>
<evidence type="ECO:0000313" key="10">
    <source>
        <dbReference type="Proteomes" id="UP000061603"/>
    </source>
</evidence>
<keyword evidence="10" id="KW-1185">Reference proteome</keyword>
<dbReference type="KEGG" id="rbu:PG1C_13995"/>
<feature type="transmembrane region" description="Helical" evidence="8">
    <location>
        <begin position="345"/>
        <end position="371"/>
    </location>
</feature>
<feature type="transmembrane region" description="Helical" evidence="8">
    <location>
        <begin position="59"/>
        <end position="80"/>
    </location>
</feature>
<sequence length="390" mass="41552">MAAIATPGAESPAGNQSPAGLESAALLPTVQAPGVERGLALPILATVAVVFALEWAQSFVISLLLGILFAYTLNPLVVWLERIRIPRVLGASLVMVGVVCALVLGTYSLRGQIQTLLDQLPEAVGKLSVGLASVRKGQASTMQKVQTAANQIEKAASVVSMSKQPATRIVIDQPGFKLGDFLWANSVRAAVLIGQTVMVLFLTFFLLLSGDTYKRKLVRLTGPSLSNRKITVRILDGINESIQRYMFMLLATNILVGLLTWITLRWIGLESAGAWAVAAGLLHIIPYFGPTVTAVGIGMAAFMQFDTLSMALLAAGAALVIATVVGYFVTTWMTGRIAKMNTAAVFISLLFGAWLWGVWGMLLSIPIIVIVKVVAQHVEPLESVAELLGD</sequence>
<feature type="transmembrane region" description="Helical" evidence="8">
    <location>
        <begin position="189"/>
        <end position="209"/>
    </location>
</feature>
<feature type="transmembrane region" description="Helical" evidence="8">
    <location>
        <begin position="245"/>
        <end position="264"/>
    </location>
</feature>
<dbReference type="InterPro" id="IPR002549">
    <property type="entry name" value="AI-2E-like"/>
</dbReference>
<evidence type="ECO:0000256" key="2">
    <source>
        <dbReference type="ARBA" id="ARBA00009773"/>
    </source>
</evidence>
<keyword evidence="7 8" id="KW-0472">Membrane</keyword>
<evidence type="ECO:0000256" key="7">
    <source>
        <dbReference type="ARBA" id="ARBA00023136"/>
    </source>
</evidence>
<name>A0A0C5J2G0_9PROT</name>
<comment type="similarity">
    <text evidence="2">Belongs to the autoinducer-2 exporter (AI-2E) (TC 2.A.86) family.</text>
</comment>
<feature type="transmembrane region" description="Helical" evidence="8">
    <location>
        <begin position="310"/>
        <end position="333"/>
    </location>
</feature>
<evidence type="ECO:0000256" key="6">
    <source>
        <dbReference type="ARBA" id="ARBA00022989"/>
    </source>
</evidence>
<evidence type="ECO:0000256" key="1">
    <source>
        <dbReference type="ARBA" id="ARBA00004651"/>
    </source>
</evidence>
<keyword evidence="6 8" id="KW-1133">Transmembrane helix</keyword>
<dbReference type="PANTHER" id="PTHR21716">
    <property type="entry name" value="TRANSMEMBRANE PROTEIN"/>
    <property type="match status" value="1"/>
</dbReference>
<evidence type="ECO:0000256" key="3">
    <source>
        <dbReference type="ARBA" id="ARBA00022448"/>
    </source>
</evidence>
<organism evidence="9 10">
    <name type="scientific">Rugosibacter aromaticivorans</name>
    <dbReference type="NCBI Taxonomy" id="1565605"/>
    <lineage>
        <taxon>Bacteria</taxon>
        <taxon>Pseudomonadati</taxon>
        <taxon>Pseudomonadota</taxon>
        <taxon>Betaproteobacteria</taxon>
        <taxon>Nitrosomonadales</taxon>
        <taxon>Sterolibacteriaceae</taxon>
        <taxon>Rugosibacter</taxon>
    </lineage>
</organism>
<dbReference type="GO" id="GO:0005886">
    <property type="term" value="C:plasma membrane"/>
    <property type="evidence" value="ECO:0007669"/>
    <property type="project" value="UniProtKB-SubCell"/>
</dbReference>
<keyword evidence="3" id="KW-0813">Transport</keyword>
<feature type="transmembrane region" description="Helical" evidence="8">
    <location>
        <begin position="87"/>
        <end position="109"/>
    </location>
</feature>
<keyword evidence="4" id="KW-1003">Cell membrane</keyword>
<proteinExistence type="inferred from homology"/>
<dbReference type="PANTHER" id="PTHR21716:SF53">
    <property type="entry name" value="PERMEASE PERM-RELATED"/>
    <property type="match status" value="1"/>
</dbReference>
<feature type="transmembrane region" description="Helical" evidence="8">
    <location>
        <begin position="284"/>
        <end position="303"/>
    </location>
</feature>
<dbReference type="EMBL" id="CP010554">
    <property type="protein sequence ID" value="AJP49242.1"/>
    <property type="molecule type" value="Genomic_DNA"/>
</dbReference>
<accession>A0A0C5J2G0</accession>
<comment type="subcellular location">
    <subcellularLocation>
        <location evidence="1">Cell membrane</location>
        <topology evidence="1">Multi-pass membrane protein</topology>
    </subcellularLocation>
</comment>